<dbReference type="Proteomes" id="UP000299102">
    <property type="component" value="Unassembled WGS sequence"/>
</dbReference>
<keyword evidence="2" id="KW-1185">Reference proteome</keyword>
<organism evidence="1 2">
    <name type="scientific">Eumeta variegata</name>
    <name type="common">Bagworm moth</name>
    <name type="synonym">Eumeta japonica</name>
    <dbReference type="NCBI Taxonomy" id="151549"/>
    <lineage>
        <taxon>Eukaryota</taxon>
        <taxon>Metazoa</taxon>
        <taxon>Ecdysozoa</taxon>
        <taxon>Arthropoda</taxon>
        <taxon>Hexapoda</taxon>
        <taxon>Insecta</taxon>
        <taxon>Pterygota</taxon>
        <taxon>Neoptera</taxon>
        <taxon>Endopterygota</taxon>
        <taxon>Lepidoptera</taxon>
        <taxon>Glossata</taxon>
        <taxon>Ditrysia</taxon>
        <taxon>Tineoidea</taxon>
        <taxon>Psychidae</taxon>
        <taxon>Oiketicinae</taxon>
        <taxon>Eumeta</taxon>
    </lineage>
</organism>
<gene>
    <name evidence="1" type="ORF">EVAR_23243_1</name>
</gene>
<dbReference type="AlphaFoldDB" id="A0A4C1VEG2"/>
<reference evidence="1 2" key="1">
    <citation type="journal article" date="2019" name="Commun. Biol.">
        <title>The bagworm genome reveals a unique fibroin gene that provides high tensile strength.</title>
        <authorList>
            <person name="Kono N."/>
            <person name="Nakamura H."/>
            <person name="Ohtoshi R."/>
            <person name="Tomita M."/>
            <person name="Numata K."/>
            <person name="Arakawa K."/>
        </authorList>
    </citation>
    <scope>NUCLEOTIDE SEQUENCE [LARGE SCALE GENOMIC DNA]</scope>
</reference>
<dbReference type="EMBL" id="BGZK01000325">
    <property type="protein sequence ID" value="GBP36940.1"/>
    <property type="molecule type" value="Genomic_DNA"/>
</dbReference>
<proteinExistence type="predicted"/>
<evidence type="ECO:0000313" key="1">
    <source>
        <dbReference type="EMBL" id="GBP36940.1"/>
    </source>
</evidence>
<comment type="caution">
    <text evidence="1">The sequence shown here is derived from an EMBL/GenBank/DDBJ whole genome shotgun (WGS) entry which is preliminary data.</text>
</comment>
<evidence type="ECO:0000313" key="2">
    <source>
        <dbReference type="Proteomes" id="UP000299102"/>
    </source>
</evidence>
<accession>A0A4C1VEG2</accession>
<sequence>MSFNLSQIKSILPCLVYAKQSVQDVSSRRTTTVVSGSRLALHQPSVENLGPIHSKVGVYHFSVCPSLSSACLTTKQRLTDLDEIWDYSKSMGLDKYWALYEVDIVYVYLFVRRPGELTNVLITGSGGHREGLPGQIKTGPQKKRRFGGIIVTRPYAVRASGGSL</sequence>
<name>A0A4C1VEG2_EUMVA</name>
<protein>
    <submittedName>
        <fullName evidence="1">Uncharacterized protein</fullName>
    </submittedName>
</protein>